<name>A0A1T4YB62_9CLOT</name>
<dbReference type="Pfam" id="PF11823">
    <property type="entry name" value="Se_S_carrier"/>
    <property type="match status" value="1"/>
</dbReference>
<feature type="domain" description="Putative Se/S carrier protein-like" evidence="1">
    <location>
        <begin position="4"/>
        <end position="70"/>
    </location>
</feature>
<accession>A0A1T4YB62</accession>
<sequence length="74" mass="8574">MDKNYILFKSYNQGLALESLLKKSKIKYTISPTPRQLSVCCGMSIMYYKEDEDNIKKIVKENNIKVLGFYTLNG</sequence>
<dbReference type="STRING" id="1147123.SAMN05443428_13110"/>
<dbReference type="EMBL" id="FUYH01000031">
    <property type="protein sequence ID" value="SKA98758.1"/>
    <property type="molecule type" value="Genomic_DNA"/>
</dbReference>
<reference evidence="3" key="1">
    <citation type="submission" date="2017-02" db="EMBL/GenBank/DDBJ databases">
        <authorList>
            <person name="Varghese N."/>
            <person name="Submissions S."/>
        </authorList>
    </citation>
    <scope>NUCLEOTIDE SEQUENCE [LARGE SCALE GENOMIC DNA]</scope>
    <source>
        <strain evidence="3">USBA 833</strain>
    </source>
</reference>
<dbReference type="AlphaFoldDB" id="A0A1T4YB62"/>
<dbReference type="InterPro" id="IPR021778">
    <property type="entry name" value="Se/S_carrier-like"/>
</dbReference>
<evidence type="ECO:0000313" key="2">
    <source>
        <dbReference type="EMBL" id="SKA98758.1"/>
    </source>
</evidence>
<dbReference type="RefSeq" id="WP_078697600.1">
    <property type="nucleotide sequence ID" value="NZ_FUYH01000031.1"/>
</dbReference>
<organism evidence="2 3">
    <name type="scientific">Caloramator quimbayensis</name>
    <dbReference type="NCBI Taxonomy" id="1147123"/>
    <lineage>
        <taxon>Bacteria</taxon>
        <taxon>Bacillati</taxon>
        <taxon>Bacillota</taxon>
        <taxon>Clostridia</taxon>
        <taxon>Eubacteriales</taxon>
        <taxon>Clostridiaceae</taxon>
        <taxon>Caloramator</taxon>
    </lineage>
</organism>
<gene>
    <name evidence="2" type="ORF">SAMN05443428_13110</name>
</gene>
<evidence type="ECO:0000313" key="3">
    <source>
        <dbReference type="Proteomes" id="UP000190105"/>
    </source>
</evidence>
<protein>
    <recommendedName>
        <fullName evidence="1">Putative Se/S carrier protein-like domain-containing protein</fullName>
    </recommendedName>
</protein>
<dbReference type="OrthoDB" id="362866at2"/>
<dbReference type="Proteomes" id="UP000190105">
    <property type="component" value="Unassembled WGS sequence"/>
</dbReference>
<proteinExistence type="predicted"/>
<evidence type="ECO:0000259" key="1">
    <source>
        <dbReference type="Pfam" id="PF11823"/>
    </source>
</evidence>
<keyword evidence="3" id="KW-1185">Reference proteome</keyword>